<comment type="caution">
    <text evidence="1">The sequence shown here is derived from an EMBL/GenBank/DDBJ whole genome shotgun (WGS) entry which is preliminary data.</text>
</comment>
<accession>X1EUB1</accession>
<sequence length="233" mass="26754">ASTSSVITKRGADSQVLSPILDKLDEESLKRLEPFIAEIEEYIQQTVSSVPQNKLRRRSREALISAAIYDTFLVFEKRTKVRVRSEFIAECFGILMSVLNQNWRVLFDIRVKLDRNRIEIISRESEDIDKLVSEVVQSLHDASEKKTPEVQEWFTTIEDKAKDLLLCLDRRRIQNYPPEIVAVTSVYGVVQCEGKPLVQLSQRIMSLTCSFSPAMISKVWLELFHMGRISSSS</sequence>
<feature type="non-terminal residue" evidence="1">
    <location>
        <position position="1"/>
    </location>
</feature>
<organism evidence="1">
    <name type="scientific">marine sediment metagenome</name>
    <dbReference type="NCBI Taxonomy" id="412755"/>
    <lineage>
        <taxon>unclassified sequences</taxon>
        <taxon>metagenomes</taxon>
        <taxon>ecological metagenomes</taxon>
    </lineage>
</organism>
<name>X1EUB1_9ZZZZ</name>
<gene>
    <name evidence="1" type="ORF">S01H4_54311</name>
</gene>
<reference evidence="1" key="1">
    <citation type="journal article" date="2014" name="Front. Microbiol.">
        <title>High frequency of phylogenetically diverse reductive dehalogenase-homologous genes in deep subseafloor sedimentary metagenomes.</title>
        <authorList>
            <person name="Kawai M."/>
            <person name="Futagami T."/>
            <person name="Toyoda A."/>
            <person name="Takaki Y."/>
            <person name="Nishi S."/>
            <person name="Hori S."/>
            <person name="Arai W."/>
            <person name="Tsubouchi T."/>
            <person name="Morono Y."/>
            <person name="Uchiyama I."/>
            <person name="Ito T."/>
            <person name="Fujiyama A."/>
            <person name="Inagaki F."/>
            <person name="Takami H."/>
        </authorList>
    </citation>
    <scope>NUCLEOTIDE SEQUENCE</scope>
    <source>
        <strain evidence="1">Expedition CK06-06</strain>
    </source>
</reference>
<protein>
    <submittedName>
        <fullName evidence="1">Uncharacterized protein</fullName>
    </submittedName>
</protein>
<dbReference type="AlphaFoldDB" id="X1EUB1"/>
<proteinExistence type="predicted"/>
<dbReference type="EMBL" id="BART01031240">
    <property type="protein sequence ID" value="GAH12228.1"/>
    <property type="molecule type" value="Genomic_DNA"/>
</dbReference>
<evidence type="ECO:0000313" key="1">
    <source>
        <dbReference type="EMBL" id="GAH12228.1"/>
    </source>
</evidence>